<dbReference type="Pfam" id="PF02518">
    <property type="entry name" value="HATPase_c"/>
    <property type="match status" value="1"/>
</dbReference>
<keyword evidence="12 14" id="KW-0472">Membrane</keyword>
<dbReference type="InterPro" id="IPR003018">
    <property type="entry name" value="GAF"/>
</dbReference>
<dbReference type="PROSITE" id="PS50109">
    <property type="entry name" value="HIS_KIN"/>
    <property type="match status" value="1"/>
</dbReference>
<evidence type="ECO:0000256" key="14">
    <source>
        <dbReference type="SAM" id="Phobius"/>
    </source>
</evidence>
<dbReference type="SUPFAM" id="SSF55874">
    <property type="entry name" value="ATPase domain of HSP90 chaperone/DNA topoisomerase II/histidine kinase"/>
    <property type="match status" value="1"/>
</dbReference>
<dbReference type="GO" id="GO:0000155">
    <property type="term" value="F:phosphorelay sensor kinase activity"/>
    <property type="evidence" value="ECO:0007669"/>
    <property type="project" value="InterPro"/>
</dbReference>
<dbReference type="CDD" id="cd00082">
    <property type="entry name" value="HisKA"/>
    <property type="match status" value="1"/>
</dbReference>
<dbReference type="Pfam" id="PF13492">
    <property type="entry name" value="GAF_3"/>
    <property type="match status" value="1"/>
</dbReference>
<organism evidence="16 17">
    <name type="scientific">Methylobacter tundripaludum</name>
    <dbReference type="NCBI Taxonomy" id="173365"/>
    <lineage>
        <taxon>Bacteria</taxon>
        <taxon>Pseudomonadati</taxon>
        <taxon>Pseudomonadota</taxon>
        <taxon>Gammaproteobacteria</taxon>
        <taxon>Methylococcales</taxon>
        <taxon>Methylococcaceae</taxon>
        <taxon>Methylobacter</taxon>
    </lineage>
</organism>
<dbReference type="PRINTS" id="PR00344">
    <property type="entry name" value="BCTRLSENSOR"/>
</dbReference>
<evidence type="ECO:0000256" key="1">
    <source>
        <dbReference type="ARBA" id="ARBA00000085"/>
    </source>
</evidence>
<evidence type="ECO:0000313" key="17">
    <source>
        <dbReference type="Proteomes" id="UP000238071"/>
    </source>
</evidence>
<feature type="transmembrane region" description="Helical" evidence="14">
    <location>
        <begin position="443"/>
        <end position="463"/>
    </location>
</feature>
<evidence type="ECO:0000256" key="12">
    <source>
        <dbReference type="ARBA" id="ARBA00023136"/>
    </source>
</evidence>
<sequence>MQILQEQISVHVGKASFELQTHNAQCTIHTMNDSTRPDPDALLARVEREENQRRRGRLKVFFGAAAGVGKTYAMLLAAQAKRAEGVDVVVGLVETHDRQETVAVLQGLDVLPPKLVKHRGTVLREFDLDGTLKRRPALVLVDELAHSNAPGCRHPKRWQDVEELLNAGIDVYSTLNVQHLESLNDDVGQVTGVQVRETVPDTVFELADEVELIDLPPDELLLRLKEGKVYVPHQAERAMHNFFRKGNLIALRELSLRLTADRVDAQMQDYRDDHAIRDVWQVGDRILVCIGPNAIAERLVRAAKRLATSLHAHWIVAYVETPELQRLPAERRDEVLRVLRFAEQLGAETVTLSGPDMSKEILGFAKSRNVTKIVLGKPGRRGWKRWVLGSVVDTLITEAHNINVYLLGSPRGEDLTEQKKPKEMPGAKVLRSGYPWGRAKRRWLNWGWAVAMTVCTSSVAWLMSGKFEPANLVMVYLLGVVFMAARFGREASVLTSVLSVAAFDFLFVNPVHTFAVADVQYLVTFVIMLLVGLIISHLTSNMRSQAKVASHRERRANVLYALSEDLAASRTVADTARIAARHIQGEFGGASVLLFPTDDSRIVYPLDPPVPESLRDCDLSVAQWVFDHGQMAGQGTDTLPGAGAVFFPMSGFRGVIGVLVLRAANLRRVFLPEQRRLLDTFISQIAQTIERVRLADEAQQTQLRMESETLRNSLLSAISHDLRTPLASIVGAASTLVEEDAQLTPPDRQELSLTIYDEALRMSNLANNILDMARLDAGQASLNRQWYPLDEIVGGTLTRMHKQLAGRAVNAKLPDELCLVRVDAVLIEQVLVNLLENACKYTSAGSPIDIIAEISAHMLKVTIADRGPGIPPGEEEKLFDKFYRVHREGAQSGVGLGLAICKAIIIAHGGVIGAANRQGGGAQFFFLLPVDEAPPQLATEQPQDE</sequence>
<dbReference type="SMART" id="SM00388">
    <property type="entry name" value="HisKA"/>
    <property type="match status" value="1"/>
</dbReference>
<comment type="caution">
    <text evidence="16">The sequence shown here is derived from an EMBL/GenBank/DDBJ whole genome shotgun (WGS) entry which is preliminary data.</text>
</comment>
<evidence type="ECO:0000256" key="2">
    <source>
        <dbReference type="ARBA" id="ARBA00004141"/>
    </source>
</evidence>
<keyword evidence="4" id="KW-0597">Phosphoprotein</keyword>
<dbReference type="InterPro" id="IPR052023">
    <property type="entry name" value="Histidine_kinase_KdpD"/>
</dbReference>
<dbReference type="InterPro" id="IPR036097">
    <property type="entry name" value="HisK_dim/P_sf"/>
</dbReference>
<comment type="function">
    <text evidence="13">Member of the two-component regulatory system KdpD/KdpE involved in the regulation of the kdp operon. KdpD may function as a membrane-associated protein kinase that phosphorylates KdpE in response to environmental signals.</text>
</comment>
<keyword evidence="7" id="KW-0547">Nucleotide-binding</keyword>
<gene>
    <name evidence="16" type="ORF">B0F88_101387</name>
</gene>
<keyword evidence="6 14" id="KW-0812">Transmembrane</keyword>
<dbReference type="SMART" id="SM00387">
    <property type="entry name" value="HATPase_c"/>
    <property type="match status" value="1"/>
</dbReference>
<dbReference type="PANTHER" id="PTHR45569:SF1">
    <property type="entry name" value="SENSOR PROTEIN KDPD"/>
    <property type="match status" value="1"/>
</dbReference>
<dbReference type="Gene3D" id="3.40.50.620">
    <property type="entry name" value="HUPs"/>
    <property type="match status" value="1"/>
</dbReference>
<keyword evidence="9" id="KW-0067">ATP-binding</keyword>
<keyword evidence="10 14" id="KW-1133">Transmembrane helix</keyword>
<keyword evidence="11" id="KW-0902">Two-component regulatory system</keyword>
<dbReference type="EC" id="2.7.13.3" evidence="3"/>
<evidence type="ECO:0000256" key="10">
    <source>
        <dbReference type="ARBA" id="ARBA00022989"/>
    </source>
</evidence>
<dbReference type="Pfam" id="PF02702">
    <property type="entry name" value="KdpD"/>
    <property type="match status" value="1"/>
</dbReference>
<dbReference type="InterPro" id="IPR004358">
    <property type="entry name" value="Sig_transdc_His_kin-like_C"/>
</dbReference>
<evidence type="ECO:0000259" key="15">
    <source>
        <dbReference type="PROSITE" id="PS50109"/>
    </source>
</evidence>
<dbReference type="InterPro" id="IPR014729">
    <property type="entry name" value="Rossmann-like_a/b/a_fold"/>
</dbReference>
<dbReference type="Gene3D" id="3.30.565.10">
    <property type="entry name" value="Histidine kinase-like ATPase, C-terminal domain"/>
    <property type="match status" value="1"/>
</dbReference>
<dbReference type="PANTHER" id="PTHR45569">
    <property type="entry name" value="SENSOR PROTEIN KDPD"/>
    <property type="match status" value="1"/>
</dbReference>
<name>A0A2S6H8Q5_9GAMM</name>
<comment type="subcellular location">
    <subcellularLocation>
        <location evidence="2">Membrane</location>
        <topology evidence="2">Multi-pass membrane protein</topology>
    </subcellularLocation>
</comment>
<protein>
    <recommendedName>
        <fullName evidence="3">histidine kinase</fullName>
        <ecNumber evidence="3">2.7.13.3</ecNumber>
    </recommendedName>
</protein>
<dbReference type="InterPro" id="IPR006016">
    <property type="entry name" value="UspA"/>
</dbReference>
<dbReference type="SUPFAM" id="SSF47384">
    <property type="entry name" value="Homodimeric domain of signal transducing histidine kinase"/>
    <property type="match status" value="1"/>
</dbReference>
<dbReference type="Pfam" id="PF00512">
    <property type="entry name" value="HisKA"/>
    <property type="match status" value="1"/>
</dbReference>
<accession>A0A2S6H8Q5</accession>
<dbReference type="Gene3D" id="3.30.450.40">
    <property type="match status" value="1"/>
</dbReference>
<evidence type="ECO:0000256" key="6">
    <source>
        <dbReference type="ARBA" id="ARBA00022692"/>
    </source>
</evidence>
<dbReference type="FunFam" id="3.30.565.10:FF:000042">
    <property type="entry name" value="Two-component sensor histidine kinase KdpD"/>
    <property type="match status" value="1"/>
</dbReference>
<reference evidence="16 17" key="1">
    <citation type="submission" date="2018-02" db="EMBL/GenBank/DDBJ databases">
        <title>Subsurface microbial communities from deep shales in Ohio and West Virginia, USA.</title>
        <authorList>
            <person name="Wrighton K."/>
        </authorList>
    </citation>
    <scope>NUCLEOTIDE SEQUENCE [LARGE SCALE GENOMIC DNA]</scope>
    <source>
        <strain evidence="16 17">OWC-G53F</strain>
    </source>
</reference>
<dbReference type="Gene3D" id="1.10.287.130">
    <property type="match status" value="1"/>
</dbReference>
<dbReference type="InterPro" id="IPR025201">
    <property type="entry name" value="KdpD_TM"/>
</dbReference>
<dbReference type="CDD" id="cd00075">
    <property type="entry name" value="HATPase"/>
    <property type="match status" value="1"/>
</dbReference>
<dbReference type="InterPro" id="IPR005467">
    <property type="entry name" value="His_kinase_dom"/>
</dbReference>
<keyword evidence="17" id="KW-1185">Reference proteome</keyword>
<dbReference type="SUPFAM" id="SSF52402">
    <property type="entry name" value="Adenine nucleotide alpha hydrolases-like"/>
    <property type="match status" value="1"/>
</dbReference>
<dbReference type="InterPro" id="IPR003852">
    <property type="entry name" value="Sig_transdc_His_kinase_KdpD_N"/>
</dbReference>
<dbReference type="CDD" id="cd01987">
    <property type="entry name" value="USP_KdpD-like"/>
    <property type="match status" value="1"/>
</dbReference>
<dbReference type="AlphaFoldDB" id="A0A2S6H8Q5"/>
<feature type="transmembrane region" description="Helical" evidence="14">
    <location>
        <begin position="521"/>
        <end position="539"/>
    </location>
</feature>
<dbReference type="Gene3D" id="3.40.50.300">
    <property type="entry name" value="P-loop containing nucleotide triphosphate hydrolases"/>
    <property type="match status" value="1"/>
</dbReference>
<dbReference type="Pfam" id="PF00582">
    <property type="entry name" value="Usp"/>
    <property type="match status" value="1"/>
</dbReference>
<evidence type="ECO:0000313" key="16">
    <source>
        <dbReference type="EMBL" id="PPK73855.1"/>
    </source>
</evidence>
<feature type="domain" description="Histidine kinase" evidence="15">
    <location>
        <begin position="717"/>
        <end position="932"/>
    </location>
</feature>
<dbReference type="SUPFAM" id="SSF55781">
    <property type="entry name" value="GAF domain-like"/>
    <property type="match status" value="1"/>
</dbReference>
<evidence type="ECO:0000256" key="11">
    <source>
        <dbReference type="ARBA" id="ARBA00023012"/>
    </source>
</evidence>
<evidence type="ECO:0000256" key="9">
    <source>
        <dbReference type="ARBA" id="ARBA00022840"/>
    </source>
</evidence>
<comment type="catalytic activity">
    <reaction evidence="1">
        <text>ATP + protein L-histidine = ADP + protein N-phospho-L-histidine.</text>
        <dbReference type="EC" id="2.7.13.3"/>
    </reaction>
</comment>
<dbReference type="Proteomes" id="UP000238071">
    <property type="component" value="Unassembled WGS sequence"/>
</dbReference>
<feature type="transmembrane region" description="Helical" evidence="14">
    <location>
        <begin position="469"/>
        <end position="487"/>
    </location>
</feature>
<keyword evidence="8 16" id="KW-0418">Kinase</keyword>
<dbReference type="InterPro" id="IPR029016">
    <property type="entry name" value="GAF-like_dom_sf"/>
</dbReference>
<evidence type="ECO:0000256" key="7">
    <source>
        <dbReference type="ARBA" id="ARBA00022741"/>
    </source>
</evidence>
<keyword evidence="5" id="KW-0808">Transferase</keyword>
<dbReference type="GO" id="GO:0005737">
    <property type="term" value="C:cytoplasm"/>
    <property type="evidence" value="ECO:0007669"/>
    <property type="project" value="UniProtKB-ARBA"/>
</dbReference>
<dbReference type="InterPro" id="IPR038318">
    <property type="entry name" value="KdpD_sf"/>
</dbReference>
<evidence type="ECO:0000256" key="4">
    <source>
        <dbReference type="ARBA" id="ARBA00022553"/>
    </source>
</evidence>
<dbReference type="GO" id="GO:0042802">
    <property type="term" value="F:identical protein binding"/>
    <property type="evidence" value="ECO:0007669"/>
    <property type="project" value="UniProtKB-ARBA"/>
</dbReference>
<evidence type="ECO:0000256" key="5">
    <source>
        <dbReference type="ARBA" id="ARBA00022679"/>
    </source>
</evidence>
<dbReference type="Pfam" id="PF13493">
    <property type="entry name" value="DUF4118"/>
    <property type="match status" value="1"/>
</dbReference>
<dbReference type="InterPro" id="IPR003594">
    <property type="entry name" value="HATPase_dom"/>
</dbReference>
<proteinExistence type="predicted"/>
<evidence type="ECO:0000256" key="8">
    <source>
        <dbReference type="ARBA" id="ARBA00022777"/>
    </source>
</evidence>
<dbReference type="FunFam" id="3.40.50.300:FF:000483">
    <property type="entry name" value="Sensor histidine kinase KdpD"/>
    <property type="match status" value="1"/>
</dbReference>
<dbReference type="InterPro" id="IPR003661">
    <property type="entry name" value="HisK_dim/P_dom"/>
</dbReference>
<dbReference type="InterPro" id="IPR027417">
    <property type="entry name" value="P-loop_NTPase"/>
</dbReference>
<dbReference type="Gene3D" id="1.20.120.620">
    <property type="entry name" value="Backbone structure of the membrane domain of e. Coli histidine kinase receptor kdpd"/>
    <property type="match status" value="1"/>
</dbReference>
<dbReference type="InterPro" id="IPR036890">
    <property type="entry name" value="HATPase_C_sf"/>
</dbReference>
<dbReference type="GO" id="GO:0005524">
    <property type="term" value="F:ATP binding"/>
    <property type="evidence" value="ECO:0007669"/>
    <property type="project" value="UniProtKB-KW"/>
</dbReference>
<dbReference type="GO" id="GO:0005886">
    <property type="term" value="C:plasma membrane"/>
    <property type="evidence" value="ECO:0007669"/>
    <property type="project" value="TreeGrafter"/>
</dbReference>
<dbReference type="EMBL" id="PTIY01000001">
    <property type="protein sequence ID" value="PPK73855.1"/>
    <property type="molecule type" value="Genomic_DNA"/>
</dbReference>
<evidence type="ECO:0000256" key="3">
    <source>
        <dbReference type="ARBA" id="ARBA00012438"/>
    </source>
</evidence>
<evidence type="ECO:0000256" key="13">
    <source>
        <dbReference type="ARBA" id="ARBA00057300"/>
    </source>
</evidence>